<evidence type="ECO:0000259" key="3">
    <source>
        <dbReference type="Pfam" id="PF08338"/>
    </source>
</evidence>
<proteinExistence type="inferred from homology"/>
<dbReference type="AlphaFoldDB" id="A0A1M5J291"/>
<dbReference type="STRING" id="280093.SAMN05443373_101480"/>
<reference evidence="6" key="1">
    <citation type="submission" date="2016-11" db="EMBL/GenBank/DDBJ databases">
        <authorList>
            <person name="Varghese N."/>
            <person name="Submissions S."/>
        </authorList>
    </citation>
    <scope>NUCLEOTIDE SEQUENCE [LARGE SCALE GENOMIC DNA]</scope>
    <source>
        <strain evidence="6">DSM 19729</strain>
    </source>
</reference>
<dbReference type="InterPro" id="IPR013549">
    <property type="entry name" value="DUF1731"/>
</dbReference>
<reference evidence="4 7" key="3">
    <citation type="submission" date="2018-03" db="EMBL/GenBank/DDBJ databases">
        <title>Genomic Encyclopedia of Archaeal and Bacterial Type Strains, Phase II (KMG-II): from individual species to whole genera.</title>
        <authorList>
            <person name="Goeker M."/>
        </authorList>
    </citation>
    <scope>NUCLEOTIDE SEQUENCE [LARGE SCALE GENOMIC DNA]</scope>
    <source>
        <strain evidence="4 7">DSM 17797</strain>
    </source>
</reference>
<organism evidence="5 6">
    <name type="scientific">Flavobacterium granuli</name>
    <dbReference type="NCBI Taxonomy" id="280093"/>
    <lineage>
        <taxon>Bacteria</taxon>
        <taxon>Pseudomonadati</taxon>
        <taxon>Bacteroidota</taxon>
        <taxon>Flavobacteriia</taxon>
        <taxon>Flavobacteriales</taxon>
        <taxon>Flavobacteriaceae</taxon>
        <taxon>Flavobacterium</taxon>
    </lineage>
</organism>
<dbReference type="SUPFAM" id="SSF51735">
    <property type="entry name" value="NAD(P)-binding Rossmann-fold domains"/>
    <property type="match status" value="1"/>
</dbReference>
<gene>
    <name evidence="4" type="ORF">BC624_101480</name>
    <name evidence="5" type="ORF">SAMN05443373_101480</name>
</gene>
<dbReference type="OrthoDB" id="9801773at2"/>
<evidence type="ECO:0008006" key="8">
    <source>
        <dbReference type="Google" id="ProtNLM"/>
    </source>
</evidence>
<dbReference type="PANTHER" id="PTHR11092">
    <property type="entry name" value="SUGAR NUCLEOTIDE EPIMERASE RELATED"/>
    <property type="match status" value="1"/>
</dbReference>
<feature type="domain" description="NAD-dependent epimerase/dehydratase" evidence="2">
    <location>
        <begin position="5"/>
        <end position="227"/>
    </location>
</feature>
<dbReference type="InterPro" id="IPR001509">
    <property type="entry name" value="Epimerase_deHydtase"/>
</dbReference>
<evidence type="ECO:0000259" key="2">
    <source>
        <dbReference type="Pfam" id="PF01370"/>
    </source>
</evidence>
<dbReference type="InterPro" id="IPR010099">
    <property type="entry name" value="SDR39U1"/>
</dbReference>
<dbReference type="EMBL" id="PVUB01000001">
    <property type="protein sequence ID" value="PRZ28189.1"/>
    <property type="molecule type" value="Genomic_DNA"/>
</dbReference>
<feature type="domain" description="DUF1731" evidence="3">
    <location>
        <begin position="255"/>
        <end position="298"/>
    </location>
</feature>
<dbReference type="Pfam" id="PF01370">
    <property type="entry name" value="Epimerase"/>
    <property type="match status" value="1"/>
</dbReference>
<protein>
    <recommendedName>
        <fullName evidence="8">TIGR01777 family protein</fullName>
    </recommendedName>
</protein>
<evidence type="ECO:0000313" key="4">
    <source>
        <dbReference type="EMBL" id="PRZ28189.1"/>
    </source>
</evidence>
<dbReference type="Pfam" id="PF08338">
    <property type="entry name" value="DUF1731"/>
    <property type="match status" value="1"/>
</dbReference>
<name>A0A1M5J291_9FLAO</name>
<evidence type="ECO:0000256" key="1">
    <source>
        <dbReference type="ARBA" id="ARBA00009353"/>
    </source>
</evidence>
<dbReference type="NCBIfam" id="TIGR01777">
    <property type="entry name" value="yfcH"/>
    <property type="match status" value="1"/>
</dbReference>
<keyword evidence="7" id="KW-1185">Reference proteome</keyword>
<evidence type="ECO:0000313" key="5">
    <source>
        <dbReference type="EMBL" id="SHG34143.1"/>
    </source>
</evidence>
<evidence type="ECO:0000313" key="6">
    <source>
        <dbReference type="Proteomes" id="UP000184384"/>
    </source>
</evidence>
<sequence length="304" mass="33992">MKKNVLLTGGTGFVGKYLTQLLIEQGFSVSILSRSKRTNTEDVFYYTWDVQKQTIEKEAVLQADYVIHLAGANIGEKKWTKARKEEILSSRELSAQLIYSVLKKYDKKLDAFISASAIGIYGAINGEEICTEEMKPANDFLGLTCQKWEASADRIGELGIRTVKVRTGLVLGKNDGFLNKLTPIFKLKLGSALGSGKQYMPWIYVNDLCGIYLAAIKNPQMQGAYNAAIDDNTTNASFSKTLAKVYGYKIWLPHVPAFLIKMVLGEMALLVLTGRRVSSDKIKQLGFHFRHENLEETVRVCLDK</sequence>
<dbReference type="PANTHER" id="PTHR11092:SF0">
    <property type="entry name" value="EPIMERASE FAMILY PROTEIN SDR39U1"/>
    <property type="match status" value="1"/>
</dbReference>
<dbReference type="EMBL" id="FQWO01000001">
    <property type="protein sequence ID" value="SHG34143.1"/>
    <property type="molecule type" value="Genomic_DNA"/>
</dbReference>
<comment type="similarity">
    <text evidence="1">Belongs to the NAD(P)-dependent epimerase/dehydratase family. SDR39U1 subfamily.</text>
</comment>
<evidence type="ECO:0000313" key="7">
    <source>
        <dbReference type="Proteomes" id="UP000237771"/>
    </source>
</evidence>
<accession>A0A1M5J291</accession>
<dbReference type="RefSeq" id="WP_072939233.1">
    <property type="nucleotide sequence ID" value="NZ_FQWO01000001.1"/>
</dbReference>
<dbReference type="InterPro" id="IPR036291">
    <property type="entry name" value="NAD(P)-bd_dom_sf"/>
</dbReference>
<reference evidence="5" key="2">
    <citation type="submission" date="2016-11" db="EMBL/GenBank/DDBJ databases">
        <authorList>
            <person name="Jaros S."/>
            <person name="Januszkiewicz K."/>
            <person name="Wedrychowicz H."/>
        </authorList>
    </citation>
    <scope>NUCLEOTIDE SEQUENCE [LARGE SCALE GENOMIC DNA]</scope>
    <source>
        <strain evidence="5">DSM 19729</strain>
    </source>
</reference>
<dbReference type="Proteomes" id="UP000237771">
    <property type="component" value="Unassembled WGS sequence"/>
</dbReference>
<dbReference type="Proteomes" id="UP000184384">
    <property type="component" value="Unassembled WGS sequence"/>
</dbReference>
<dbReference type="Gene3D" id="3.40.50.720">
    <property type="entry name" value="NAD(P)-binding Rossmann-like Domain"/>
    <property type="match status" value="1"/>
</dbReference>